<dbReference type="OrthoDB" id="197688at2"/>
<accession>A0A174EAI4</accession>
<dbReference type="EMBL" id="CYZV01000021">
    <property type="protein sequence ID" value="CUO34784.1"/>
    <property type="molecule type" value="Genomic_DNA"/>
</dbReference>
<feature type="chain" id="PRO_5008020545" evidence="2">
    <location>
        <begin position="28"/>
        <end position="2449"/>
    </location>
</feature>
<dbReference type="PROSITE" id="PS51723">
    <property type="entry name" value="PEPTIDASE_M60"/>
    <property type="match status" value="1"/>
</dbReference>
<dbReference type="Gene3D" id="3.80.10.10">
    <property type="entry name" value="Ribonuclease Inhibitor"/>
    <property type="match status" value="1"/>
</dbReference>
<dbReference type="Gene3D" id="3.40.390.80">
    <property type="entry name" value="Peptidase M60, enhancin-like domain 2"/>
    <property type="match status" value="1"/>
</dbReference>
<dbReference type="Gene3D" id="2.60.40.10">
    <property type="entry name" value="Immunoglobulins"/>
    <property type="match status" value="4"/>
</dbReference>
<organism evidence="5 6">
    <name type="scientific">Clostridium disporicum</name>
    <dbReference type="NCBI Taxonomy" id="84024"/>
    <lineage>
        <taxon>Bacteria</taxon>
        <taxon>Bacillati</taxon>
        <taxon>Bacillota</taxon>
        <taxon>Clostridia</taxon>
        <taxon>Eubacteriales</taxon>
        <taxon>Clostridiaceae</taxon>
        <taxon>Clostridium</taxon>
    </lineage>
</organism>
<dbReference type="Gene3D" id="2.60.120.260">
    <property type="entry name" value="Galactose-binding domain-like"/>
    <property type="match status" value="4"/>
</dbReference>
<dbReference type="InterPro" id="IPR000421">
    <property type="entry name" value="FA58C"/>
</dbReference>
<dbReference type="InterPro" id="IPR038637">
    <property type="entry name" value="NPCBM_sf"/>
</dbReference>
<dbReference type="PROSITE" id="PS00430">
    <property type="entry name" value="TONB_DEPENDENT_REC_1"/>
    <property type="match status" value="1"/>
</dbReference>
<dbReference type="SMART" id="SM01276">
    <property type="entry name" value="M60-like"/>
    <property type="match status" value="1"/>
</dbReference>
<dbReference type="InterPro" id="IPR031161">
    <property type="entry name" value="Peptidase_M60_dom"/>
</dbReference>
<feature type="domain" description="F5/8 type C" evidence="3">
    <location>
        <begin position="1531"/>
        <end position="1685"/>
    </location>
</feature>
<evidence type="ECO:0000256" key="2">
    <source>
        <dbReference type="SAM" id="SignalP"/>
    </source>
</evidence>
<dbReference type="SUPFAM" id="SSF52075">
    <property type="entry name" value="Outer arm dynein light chain 1"/>
    <property type="match status" value="1"/>
</dbReference>
<feature type="signal peptide" evidence="2">
    <location>
        <begin position="1"/>
        <end position="27"/>
    </location>
</feature>
<keyword evidence="1" id="KW-0326">Glycosidase</keyword>
<evidence type="ECO:0000259" key="3">
    <source>
        <dbReference type="PROSITE" id="PS50022"/>
    </source>
</evidence>
<feature type="domain" description="F5/8 type C" evidence="3">
    <location>
        <begin position="50"/>
        <end position="210"/>
    </location>
</feature>
<dbReference type="InterPro" id="IPR008979">
    <property type="entry name" value="Galactose-bd-like_sf"/>
</dbReference>
<feature type="domain" description="Peptidase M60" evidence="4">
    <location>
        <begin position="743"/>
        <end position="1062"/>
    </location>
</feature>
<dbReference type="SMART" id="SM00776">
    <property type="entry name" value="NPCBM"/>
    <property type="match status" value="3"/>
</dbReference>
<evidence type="ECO:0000313" key="5">
    <source>
        <dbReference type="EMBL" id="CUO34784.1"/>
    </source>
</evidence>
<dbReference type="Pfam" id="PF00754">
    <property type="entry name" value="F5_F8_type_C"/>
    <property type="match status" value="4"/>
</dbReference>
<reference evidence="5 6" key="1">
    <citation type="submission" date="2015-09" db="EMBL/GenBank/DDBJ databases">
        <authorList>
            <consortium name="Pathogen Informatics"/>
        </authorList>
    </citation>
    <scope>NUCLEOTIDE SEQUENCE [LARGE SCALE GENOMIC DNA]</scope>
    <source>
        <strain evidence="5 6">2789STDY5834855</strain>
    </source>
</reference>
<dbReference type="Pfam" id="PF08305">
    <property type="entry name" value="NPCBM"/>
    <property type="match status" value="3"/>
</dbReference>
<dbReference type="InterPro" id="IPR032675">
    <property type="entry name" value="LRR_dom_sf"/>
</dbReference>
<dbReference type="InterPro" id="IPR032179">
    <property type="entry name" value="Cry22Aa_Ig-like"/>
</dbReference>
<dbReference type="Pfam" id="PF16403">
    <property type="entry name" value="Bact_surface_Ig-like"/>
    <property type="match status" value="3"/>
</dbReference>
<evidence type="ECO:0000256" key="1">
    <source>
        <dbReference type="ARBA" id="ARBA00023295"/>
    </source>
</evidence>
<sequence length="2449" mass="274679">MLKRKLSTLILAATITNLLSTPVNVFAETLKQNDTIQVDGAVEETESKEATVTKFSLYGSDLLERYNEVFKMDNSNIESITNNGGKYGSSTIDRAIDENFKTHWETGSPNSSSFTNEVIINLKEATTLNRIVYAARPDAGGKGFAEEFEIYASNDDSDDFQLVATGEYKDSTRDVVEIKFDATEFKKIKFVFKKANQGWASASEFMFYKEDNIIDKMNNIFTNNSKNELSEEFNTLEKLEAFDLEASTHPLYSEIAEDINNARIILEGKVLEFTEAKVSNFKSFNDERLASYDELFKVPLEKVTSITTNGGQYASNDISRAMDGDVNTNWHSGKQNTSSHTNEVVITLDELTTIDRIMYTSLVSRGFAQEFEIYGSRTSEGDTFEKISDGSTSITTKDTLQIKFKETEVRRIKFVYKKGYENWALASEFGLYMPDELDQKIDILFVDEKMNEVNPEFGTIEAINNLIAESNGHPFKDEYIEKLNLAKELIEFGQVESGTANVSKFEPFYTDYINEYDDVYRVKNLSISNNGGQYASSAIKYAIDEDANTHWETGKPNSDSFKNEVILTLEEAEVISRLTYKSRSGGKGFAEQFSIYISPVDSGDNFQKVTEGSYTVTNDMLEIQFDATKAKRVKFVFDKAHENWASISDIRLYKEDLVSKKMKTLFTNGLMDTVSNEFNTIEKLAELESDISEHPLAPVYLKDIQVAKDIVNGTLQTVKTVVAEQYGDRNAHANSNLKFGFGNNNQPTGVVARAGETITVYVDAEPGQPLPQLMFSQQEGSFASWGRTVSLHIGKNVITVPAVSQNDGWYRHDVTPGGAVYIVNPYTEEQQSKAPVIRFASGCEQFPMMDKNTDEEEFLQLLKDYKARLDADKAENPNVMDRKMIDVVEIVSDHLVFTGTATGAYEAYINQEFGPMNTVNMYDDHMDMIFEYLGMDGSSIKNDIKYTRENIRLAQPFGYMYAASGHIGVQSDVMVSMLTSVGGWGVDHEMGHKLDIGVRTIGEVTNNMIPQNSSYYYNNPNKRIPFESHVFKNVISTDSNYYYDGGYFENLAVYWQLEMIYPGYWGKLNSQYRENNIVLDSTNSANDKLNQLAKYSSIALELDLSEHFERHGFWVSDETKELLSQYPKPDIKTWYANYDYIEYDGEGFTSNPELNVNVLKENENIKLSFSVNEEFKDDVLGYEIFKDGELIGFTSTNSFVDTESNIGESVNYTVVPYDKKLNIGEEVVVNSLTPSLRVEQESISIKLREEFDPMNLVKALNYNGEDISSNIVINGEVNVNEKGTYPLEYTIEDNGVVVTKTVNVQVVSNYDYLSDTAWTSITTQYGTPRRNSSIKGRVNNEIKTFDKGFGIHANGKITYDLSNVAYDYFEALVGIDMGIESQSNSSVVFKVIADGEVLATTSVIKHEDNMVAINVPVKGVQELFIEVSDGGNGNTSDHAVIANPKLTTNNAKPDLTVTDKTYKLGEVVDFNEGISATDIEDGDLTSSIEIVSNTYEAEKVGRFEVTYRVSDSDNNVVEKISYIIVYEELTTTKSKYGAFNNLEAYNEEFKIPVASISNNGGNYGSSVIGYAIDNNRNTHWETGNPNSLSFQNEVVFDLGEVNEIDKIAYAARNGGKGFATKFAIYVSTEAEGNDFRLAGTGSYNGSVNDVIEIDITKTEARRVKFKFIEANQNWASIGEMSFYKTDELSDKIKNELFTDDNKNEVSEQYNTLEKLNALREEVSAHPAEELFQDDLNRAEEIIRNKFPSLTVGETEYVKLRSEYDLMSSVNASDQEDGDITNKVVINSNNFTTNKTGDYKVSYTVTDSDGNIATSEKTIVVYSDSEYLSDIDWDSARTDYGQVRKDLASGGAKIKLSVNGEEKVFDKGIGTHANSEIVYNLEGKNYEYFETYVGIDRNIAQQNNSSVIFKVYADDVEVYNSGIMKWADDAKLVRIPLEGVSELKIVADNAGNGNASDHASFGDAKFLILNAAPTLSIPKSVSTKVGYPIELNEEYSASDAEDGDLTNNIEVAGEVNFNKAGKYELTYKVTDSDGNTTTKTRTIAVVDMNDYTYLTEYDWNSTNNSYTAPKKDISISGRALRLTGENGQEVSYERGIGSHSTSTIIYNLSDKDYAYFTSYIGVDRQMYGTVGSVSFEVWVDGEKKFDSGLMTSRDSQKYVEVDINGAKELKLVVTDGGNGNGSDHATWGDTKLHFANNNGFEINRAELDSLIETINNLNKDIYTGESIDNLQEVLEVVNVELANGYTQEEIDNLFIKLNEAYEKLEKAVDLSEVVNISDEYLKEAIKSELNISSNDITIGDMYNLTELNAMGYGISDLEGLQYAKNLETLNLDYNEIYDLSKLKGLEKLFNLQAMYQNIVIGSLYKEDNKITVKYDAVNREGKTVELSAIVVRNNITLEDVSLHIDECVDENGVVSFDTTNFNKAYHTLYLVYEDKENNYLAQVTYMFDNR</sequence>
<gene>
    <name evidence="5" type="ORF">ERS852470_02083</name>
</gene>
<protein>
    <submittedName>
        <fullName evidence="5">Discoidin domain-containing protein</fullName>
    </submittedName>
</protein>
<dbReference type="InterPro" id="IPR001611">
    <property type="entry name" value="Leu-rich_rpt"/>
</dbReference>
<name>A0A174EAI4_9CLOT</name>
<keyword evidence="2" id="KW-0732">Signal</keyword>
<dbReference type="RefSeq" id="WP_055276773.1">
    <property type="nucleotide sequence ID" value="NZ_CYZV01000021.1"/>
</dbReference>
<dbReference type="Gene3D" id="1.10.390.30">
    <property type="entry name" value="Peptidase M60, enhancin-like domain 3"/>
    <property type="match status" value="1"/>
</dbReference>
<dbReference type="SUPFAM" id="SSF49785">
    <property type="entry name" value="Galactose-binding domain-like"/>
    <property type="match status" value="7"/>
</dbReference>
<proteinExistence type="predicted"/>
<evidence type="ECO:0000313" key="6">
    <source>
        <dbReference type="Proteomes" id="UP000095558"/>
    </source>
</evidence>
<dbReference type="GO" id="GO:0016798">
    <property type="term" value="F:hydrolase activity, acting on glycosyl bonds"/>
    <property type="evidence" value="ECO:0007669"/>
    <property type="project" value="UniProtKB-KW"/>
</dbReference>
<dbReference type="InterPro" id="IPR013783">
    <property type="entry name" value="Ig-like_fold"/>
</dbReference>
<dbReference type="Gene3D" id="2.60.120.1060">
    <property type="entry name" value="NPCBM/NEW2 domain"/>
    <property type="match status" value="3"/>
</dbReference>
<dbReference type="Proteomes" id="UP000095558">
    <property type="component" value="Unassembled WGS sequence"/>
</dbReference>
<evidence type="ECO:0000259" key="4">
    <source>
        <dbReference type="PROSITE" id="PS51723"/>
    </source>
</evidence>
<dbReference type="Gene3D" id="1.20.1270.90">
    <property type="entry name" value="AF1782-like"/>
    <property type="match status" value="1"/>
</dbReference>
<dbReference type="PROSITE" id="PS51450">
    <property type="entry name" value="LRR"/>
    <property type="match status" value="1"/>
</dbReference>
<feature type="domain" description="F5/8 type C" evidence="3">
    <location>
        <begin position="284"/>
        <end position="434"/>
    </location>
</feature>
<dbReference type="Gene3D" id="2.60.120.1250">
    <property type="entry name" value="Peptidase M60, enhancin-like domain 1"/>
    <property type="match status" value="1"/>
</dbReference>
<dbReference type="Pfam" id="PF13402">
    <property type="entry name" value="Peptidase_M60"/>
    <property type="match status" value="1"/>
</dbReference>
<keyword evidence="1" id="KW-0378">Hydrolase</keyword>
<dbReference type="InterPro" id="IPR042279">
    <property type="entry name" value="Pep_M60_3"/>
</dbReference>
<dbReference type="PROSITE" id="PS50022">
    <property type="entry name" value="FA58C_3"/>
    <property type="match status" value="3"/>
</dbReference>
<dbReference type="InterPro" id="IPR013222">
    <property type="entry name" value="Glyco_hyd_98_carb-bd"/>
</dbReference>
<dbReference type="InterPro" id="IPR010916">
    <property type="entry name" value="TonB_box_CS"/>
</dbReference>